<accession>A0A9P0A1N5</accession>
<keyword evidence="4" id="KW-0963">Cytoplasm</keyword>
<evidence type="ECO:0000256" key="1">
    <source>
        <dbReference type="ARBA" id="ARBA00004120"/>
    </source>
</evidence>
<keyword evidence="5" id="KW-0970">Cilium biogenesis/degradation</keyword>
<evidence type="ECO:0000256" key="7">
    <source>
        <dbReference type="ARBA" id="ARBA00023273"/>
    </source>
</evidence>
<evidence type="ECO:0000313" key="10">
    <source>
        <dbReference type="Proteomes" id="UP001152759"/>
    </source>
</evidence>
<dbReference type="EMBL" id="OU963863">
    <property type="protein sequence ID" value="CAH0384403.1"/>
    <property type="molecule type" value="Genomic_DNA"/>
</dbReference>
<evidence type="ECO:0000256" key="2">
    <source>
        <dbReference type="ARBA" id="ARBA00004300"/>
    </source>
</evidence>
<comment type="subcellular location">
    <subcellularLocation>
        <location evidence="1">Cytoplasm</location>
        <location evidence="1">Cytoskeleton</location>
        <location evidence="1">Cilium basal body</location>
    </subcellularLocation>
    <subcellularLocation>
        <location evidence="2">Cytoplasm</location>
        <location evidence="2">Cytoskeleton</location>
        <location evidence="2">Microtubule organizing center</location>
        <location evidence="2">Centrosome</location>
    </subcellularLocation>
</comment>
<gene>
    <name evidence="9" type="ORF">BEMITA_LOCUS3732</name>
</gene>
<keyword evidence="7" id="KW-0966">Cell projection</keyword>
<dbReference type="Proteomes" id="UP001152759">
    <property type="component" value="Chromosome 2"/>
</dbReference>
<dbReference type="InterPro" id="IPR006594">
    <property type="entry name" value="LisH"/>
</dbReference>
<name>A0A9P0A1N5_BEMTA</name>
<sequence length="122" mass="13864">MATRDELYEAVKETLEQEGVLRKIKAQVQSEVTKMLFESVPSSPQRPGLPQDLVLINELVKQYLEWIGYSYTLPIFNIESGCTSQLSQEELAQKLNMKLSEKTKKVPLLYSLVMTAKKPSTV</sequence>
<evidence type="ECO:0000259" key="8">
    <source>
        <dbReference type="Pfam" id="PF09398"/>
    </source>
</evidence>
<evidence type="ECO:0000313" key="9">
    <source>
        <dbReference type="EMBL" id="CAH0384403.1"/>
    </source>
</evidence>
<dbReference type="KEGG" id="btab:109043583"/>
<dbReference type="Pfam" id="PF09398">
    <property type="entry name" value="FOP_dimer"/>
    <property type="match status" value="1"/>
</dbReference>
<evidence type="ECO:0000256" key="4">
    <source>
        <dbReference type="ARBA" id="ARBA00022490"/>
    </source>
</evidence>
<dbReference type="AlphaFoldDB" id="A0A9P0A1N5"/>
<feature type="domain" description="FGFR1 oncogene partner (FOP) N-terminal dimerisation" evidence="8">
    <location>
        <begin position="55"/>
        <end position="113"/>
    </location>
</feature>
<reference evidence="9" key="1">
    <citation type="submission" date="2021-12" db="EMBL/GenBank/DDBJ databases">
        <authorList>
            <person name="King R."/>
        </authorList>
    </citation>
    <scope>NUCLEOTIDE SEQUENCE</scope>
</reference>
<evidence type="ECO:0000256" key="5">
    <source>
        <dbReference type="ARBA" id="ARBA00022794"/>
    </source>
</evidence>
<dbReference type="InterPro" id="IPR018993">
    <property type="entry name" value="FOP_dimerisation-dom_N"/>
</dbReference>
<protein>
    <recommendedName>
        <fullName evidence="8">FGFR1 oncogene partner (FOP) N-terminal dimerisation domain-containing protein</fullName>
    </recommendedName>
</protein>
<proteinExistence type="inferred from homology"/>
<comment type="similarity">
    <text evidence="3">Belongs to the CEP43 family.</text>
</comment>
<dbReference type="GO" id="GO:0034453">
    <property type="term" value="P:microtubule anchoring"/>
    <property type="evidence" value="ECO:0007669"/>
    <property type="project" value="InterPro"/>
</dbReference>
<keyword evidence="10" id="KW-1185">Reference proteome</keyword>
<evidence type="ECO:0000256" key="3">
    <source>
        <dbReference type="ARBA" id="ARBA00005385"/>
    </source>
</evidence>
<organism evidence="9 10">
    <name type="scientific">Bemisia tabaci</name>
    <name type="common">Sweetpotato whitefly</name>
    <name type="synonym">Aleurodes tabaci</name>
    <dbReference type="NCBI Taxonomy" id="7038"/>
    <lineage>
        <taxon>Eukaryota</taxon>
        <taxon>Metazoa</taxon>
        <taxon>Ecdysozoa</taxon>
        <taxon>Arthropoda</taxon>
        <taxon>Hexapoda</taxon>
        <taxon>Insecta</taxon>
        <taxon>Pterygota</taxon>
        <taxon>Neoptera</taxon>
        <taxon>Paraneoptera</taxon>
        <taxon>Hemiptera</taxon>
        <taxon>Sternorrhyncha</taxon>
        <taxon>Aleyrodoidea</taxon>
        <taxon>Aleyrodidae</taxon>
        <taxon>Aleyrodinae</taxon>
        <taxon>Bemisia</taxon>
    </lineage>
</organism>
<dbReference type="Gene3D" id="1.20.960.40">
    <property type="match status" value="1"/>
</dbReference>
<keyword evidence="6" id="KW-0206">Cytoskeleton</keyword>
<dbReference type="PANTHER" id="PTHR15431:SF4">
    <property type="entry name" value="PROTEIN TONNEAU 1B"/>
    <property type="match status" value="1"/>
</dbReference>
<dbReference type="GO" id="GO:0030030">
    <property type="term" value="P:cell projection organization"/>
    <property type="evidence" value="ECO:0007669"/>
    <property type="project" value="UniProtKB-KW"/>
</dbReference>
<dbReference type="GO" id="GO:0005813">
    <property type="term" value="C:centrosome"/>
    <property type="evidence" value="ECO:0007669"/>
    <property type="project" value="UniProtKB-SubCell"/>
</dbReference>
<evidence type="ECO:0000256" key="6">
    <source>
        <dbReference type="ARBA" id="ARBA00023212"/>
    </source>
</evidence>
<dbReference type="PROSITE" id="PS50896">
    <property type="entry name" value="LISH"/>
    <property type="match status" value="1"/>
</dbReference>
<dbReference type="PANTHER" id="PTHR15431">
    <property type="entry name" value="FGFR1 ONCOGENE PARTNER/LISH DOMAIN-CONTAINING PROTEIN"/>
    <property type="match status" value="1"/>
</dbReference>